<dbReference type="PRINTS" id="PR00370">
    <property type="entry name" value="FMOXYGENASE"/>
</dbReference>
<protein>
    <submittedName>
        <fullName evidence="6">Dimethylaniline monooxygenase 2</fullName>
    </submittedName>
</protein>
<dbReference type="InterPro" id="IPR020946">
    <property type="entry name" value="Flavin_mOase-like"/>
</dbReference>
<evidence type="ECO:0000313" key="7">
    <source>
        <dbReference type="Proteomes" id="UP000053831"/>
    </source>
</evidence>
<dbReference type="STRING" id="150374.A0A0M8N2K3"/>
<evidence type="ECO:0000256" key="1">
    <source>
        <dbReference type="ARBA" id="ARBA00009183"/>
    </source>
</evidence>
<dbReference type="AlphaFoldDB" id="A0A0M8N2K3"/>
<sequence length="570" mass="63400">MDRPFKVAVVGGGPAGLVTLKFLATAHHYFRIPPIQVRCFEAETEIGGIFTHGVYEDAEMVSSRYLTCYSDFRTPRDAPDFLCPAAYVQYLKDYVQAFDLSQHIELNTKVLDISRGLDGQGHVVEISKDNGRTTFAWNCDAVAICSGVHVKPYIPQIPGIERVPTSFHSYSMKTRAQFGVNANVVILGCGETGMDVAHLAITSPTKSVTLCSRDGFFCAPKIIATPSVFGSPIPARPNKPVDTSVASLFDTAYLHPLLQRGPLPWFVYDQWVRKTHWLISGTEEGPDQWAGHIIFLCKSDRALPYISAGKRSDSLINRIRTKIINVPIQDTKGRCIDVKGWPTEVDEHGVMSFGDGAEPIRADIVVFATGYTAEMSYLSPDYPTLDDLDVRNIYKEGDVSVGFIGFIRPSIGAIPPLAELQAQLWVYRLLQDQYPKAIPLPGPDSVPSYDIDYLMKPRCGYDFASTKRGVDHEAYAYQLALDMGAAPTISHVAKRGWKVFFTWAMGSNFNPKFRLVGPWKREADAARIMRGELFDVVKRSGGGFCEFSLSRIRLRTRILLGMKAMSVLRM</sequence>
<keyword evidence="7" id="KW-1185">Reference proteome</keyword>
<dbReference type="Gene3D" id="3.50.50.60">
    <property type="entry name" value="FAD/NAD(P)-binding domain"/>
    <property type="match status" value="1"/>
</dbReference>
<evidence type="ECO:0000313" key="6">
    <source>
        <dbReference type="EMBL" id="KOS21847.1"/>
    </source>
</evidence>
<dbReference type="GO" id="GO:0050660">
    <property type="term" value="F:flavin adenine dinucleotide binding"/>
    <property type="evidence" value="ECO:0007669"/>
    <property type="project" value="InterPro"/>
</dbReference>
<comment type="caution">
    <text evidence="6">The sequence shown here is derived from an EMBL/GenBank/DDBJ whole genome shotgun (WGS) entry which is preliminary data.</text>
</comment>
<evidence type="ECO:0000256" key="2">
    <source>
        <dbReference type="ARBA" id="ARBA00022630"/>
    </source>
</evidence>
<dbReference type="InterPro" id="IPR036188">
    <property type="entry name" value="FAD/NAD-bd_sf"/>
</dbReference>
<organism evidence="6 7">
    <name type="scientific">Escovopsis weberi</name>
    <dbReference type="NCBI Taxonomy" id="150374"/>
    <lineage>
        <taxon>Eukaryota</taxon>
        <taxon>Fungi</taxon>
        <taxon>Dikarya</taxon>
        <taxon>Ascomycota</taxon>
        <taxon>Pezizomycotina</taxon>
        <taxon>Sordariomycetes</taxon>
        <taxon>Hypocreomycetidae</taxon>
        <taxon>Hypocreales</taxon>
        <taxon>Hypocreaceae</taxon>
        <taxon>Escovopsis</taxon>
    </lineage>
</organism>
<dbReference type="GO" id="GO:0004499">
    <property type="term" value="F:N,N-dimethylaniline monooxygenase activity"/>
    <property type="evidence" value="ECO:0007669"/>
    <property type="project" value="InterPro"/>
</dbReference>
<reference evidence="6 7" key="1">
    <citation type="submission" date="2015-07" db="EMBL/GenBank/DDBJ databases">
        <title>The genome of the fungus Escovopsis weberi, a specialized disease agent of ant agriculture.</title>
        <authorList>
            <person name="de Man T.J."/>
            <person name="Stajich J.E."/>
            <person name="Kubicek C.P."/>
            <person name="Chenthamara K."/>
            <person name="Atanasova L."/>
            <person name="Druzhinina I.S."/>
            <person name="Birnbaum S."/>
            <person name="Barribeau S.M."/>
            <person name="Teiling C."/>
            <person name="Suen G."/>
            <person name="Currie C."/>
            <person name="Gerardo N.M."/>
        </authorList>
    </citation>
    <scope>NUCLEOTIDE SEQUENCE [LARGE SCALE GENOMIC DNA]</scope>
</reference>
<evidence type="ECO:0000256" key="3">
    <source>
        <dbReference type="ARBA" id="ARBA00022827"/>
    </source>
</evidence>
<dbReference type="SUPFAM" id="SSF51905">
    <property type="entry name" value="FAD/NAD(P)-binding domain"/>
    <property type="match status" value="2"/>
</dbReference>
<keyword evidence="3" id="KW-0274">FAD</keyword>
<dbReference type="Pfam" id="PF00743">
    <property type="entry name" value="FMO-like"/>
    <property type="match status" value="2"/>
</dbReference>
<dbReference type="PANTHER" id="PTHR23023">
    <property type="entry name" value="DIMETHYLANILINE MONOOXYGENASE"/>
    <property type="match status" value="1"/>
</dbReference>
<dbReference type="GO" id="GO:0050661">
    <property type="term" value="F:NADP binding"/>
    <property type="evidence" value="ECO:0007669"/>
    <property type="project" value="InterPro"/>
</dbReference>
<gene>
    <name evidence="6" type="ORF">ESCO_001825</name>
</gene>
<evidence type="ECO:0000256" key="5">
    <source>
        <dbReference type="ARBA" id="ARBA00023002"/>
    </source>
</evidence>
<dbReference type="InterPro" id="IPR050346">
    <property type="entry name" value="FMO-like"/>
</dbReference>
<keyword evidence="5" id="KW-0560">Oxidoreductase</keyword>
<dbReference type="InterPro" id="IPR000960">
    <property type="entry name" value="Flavin_mOase"/>
</dbReference>
<accession>A0A0M8N2K3</accession>
<evidence type="ECO:0000256" key="4">
    <source>
        <dbReference type="ARBA" id="ARBA00022857"/>
    </source>
</evidence>
<keyword evidence="6" id="KW-0503">Monooxygenase</keyword>
<comment type="similarity">
    <text evidence="1">Belongs to the FMO family.</text>
</comment>
<keyword evidence="2" id="KW-0285">Flavoprotein</keyword>
<dbReference type="OrthoDB" id="10254665at2759"/>
<proteinExistence type="inferred from homology"/>
<dbReference type="Proteomes" id="UP000053831">
    <property type="component" value="Unassembled WGS sequence"/>
</dbReference>
<dbReference type="PIRSF" id="PIRSF000332">
    <property type="entry name" value="FMO"/>
    <property type="match status" value="1"/>
</dbReference>
<name>A0A0M8N2K3_ESCWE</name>
<keyword evidence="4" id="KW-0521">NADP</keyword>
<dbReference type="EMBL" id="LGSR01000006">
    <property type="protein sequence ID" value="KOS21847.1"/>
    <property type="molecule type" value="Genomic_DNA"/>
</dbReference>